<dbReference type="RefSeq" id="WP_126754657.1">
    <property type="nucleotide sequence ID" value="NZ_PIPY01000007.1"/>
</dbReference>
<keyword evidence="1" id="KW-0812">Transmembrane</keyword>
<name>A0A432YH48_9GAMM</name>
<feature type="transmembrane region" description="Helical" evidence="1">
    <location>
        <begin position="249"/>
        <end position="273"/>
    </location>
</feature>
<gene>
    <name evidence="2" type="ORF">CWI71_07510</name>
</gene>
<dbReference type="AlphaFoldDB" id="A0A432YH48"/>
<sequence length="431" mass="48713">MRFSRFELFWLAELQRQRDVSDADQQADRFRLTELDAKQGMTEQLLERARRSAERRKDTQHIGRWQQLRRLLTLIFALLAVALGIGATQAVLNQPQPISLLFAVSVLVVPNLIMLLLWALVAVRRNRPVGVTASGLQLLEWLQRSSQAHELGTAWLSHVQQQKLLQPLMAMLSNGFWLLIALSSWATLLLYLSFNDYAFHWATTILSEEQLHTFVRLAHYLPELLFGATLPELSAASAAANFDNTAGRWLSLTVVSYAVLPRAVIFSAAFLLFSLRCARMQLDLNAPGHVATVRAIEAAQRPTRNVDADSGREHESLTFRYASEGKGEVSLSLDFEADPNWRGDENYLGVVARQQDKKALLDRLDKEPAERLEVRIAGSLTPDRSSLRYLAALAARTRRLTVVLVKSAGTTYLKQWQELLEQHEVTYVDTE</sequence>
<evidence type="ECO:0000313" key="2">
    <source>
        <dbReference type="EMBL" id="RUO60250.1"/>
    </source>
</evidence>
<keyword evidence="1" id="KW-1133">Transmembrane helix</keyword>
<feature type="transmembrane region" description="Helical" evidence="1">
    <location>
        <begin position="71"/>
        <end position="92"/>
    </location>
</feature>
<protein>
    <recommendedName>
        <fullName evidence="4">DUF2868 domain-containing protein</fullName>
    </recommendedName>
</protein>
<proteinExistence type="predicted"/>
<evidence type="ECO:0000313" key="3">
    <source>
        <dbReference type="Proteomes" id="UP000288259"/>
    </source>
</evidence>
<dbReference type="EMBL" id="PIPY01000007">
    <property type="protein sequence ID" value="RUO60250.1"/>
    <property type="molecule type" value="Genomic_DNA"/>
</dbReference>
<accession>A0A432YH48</accession>
<keyword evidence="1" id="KW-0472">Membrane</keyword>
<dbReference type="Pfam" id="PF11067">
    <property type="entry name" value="DUF2868"/>
    <property type="match status" value="1"/>
</dbReference>
<reference evidence="3" key="1">
    <citation type="journal article" date="2018" name="Front. Microbiol.">
        <title>Genome-Based Analysis Reveals the Taxonomy and Diversity of the Family Idiomarinaceae.</title>
        <authorList>
            <person name="Liu Y."/>
            <person name="Lai Q."/>
            <person name="Shao Z."/>
        </authorList>
    </citation>
    <scope>NUCLEOTIDE SEQUENCE [LARGE SCALE GENOMIC DNA]</scope>
    <source>
        <strain evidence="3">CVS-6</strain>
    </source>
</reference>
<evidence type="ECO:0008006" key="4">
    <source>
        <dbReference type="Google" id="ProtNLM"/>
    </source>
</evidence>
<dbReference type="Proteomes" id="UP000288259">
    <property type="component" value="Unassembled WGS sequence"/>
</dbReference>
<feature type="transmembrane region" description="Helical" evidence="1">
    <location>
        <begin position="176"/>
        <end position="194"/>
    </location>
</feature>
<organism evidence="2 3">
    <name type="scientific">Pseudidiomarina insulisalsae</name>
    <dbReference type="NCBI Taxonomy" id="575789"/>
    <lineage>
        <taxon>Bacteria</taxon>
        <taxon>Pseudomonadati</taxon>
        <taxon>Pseudomonadota</taxon>
        <taxon>Gammaproteobacteria</taxon>
        <taxon>Alteromonadales</taxon>
        <taxon>Idiomarinaceae</taxon>
        <taxon>Pseudidiomarina</taxon>
    </lineage>
</organism>
<dbReference type="OrthoDB" id="6236369at2"/>
<feature type="transmembrane region" description="Helical" evidence="1">
    <location>
        <begin position="98"/>
        <end position="121"/>
    </location>
</feature>
<comment type="caution">
    <text evidence="2">The sequence shown here is derived from an EMBL/GenBank/DDBJ whole genome shotgun (WGS) entry which is preliminary data.</text>
</comment>
<keyword evidence="3" id="KW-1185">Reference proteome</keyword>
<evidence type="ECO:0000256" key="1">
    <source>
        <dbReference type="SAM" id="Phobius"/>
    </source>
</evidence>
<dbReference type="InterPro" id="IPR021296">
    <property type="entry name" value="DUF2868"/>
</dbReference>